<reference evidence="2" key="1">
    <citation type="journal article" date="2020" name="Stud. Mycol.">
        <title>101 Dothideomycetes genomes: a test case for predicting lifestyles and emergence of pathogens.</title>
        <authorList>
            <person name="Haridas S."/>
            <person name="Albert R."/>
            <person name="Binder M."/>
            <person name="Bloem J."/>
            <person name="Labutti K."/>
            <person name="Salamov A."/>
            <person name="Andreopoulos B."/>
            <person name="Baker S."/>
            <person name="Barry K."/>
            <person name="Bills G."/>
            <person name="Bluhm B."/>
            <person name="Cannon C."/>
            <person name="Castanera R."/>
            <person name="Culley D."/>
            <person name="Daum C."/>
            <person name="Ezra D."/>
            <person name="Gonzalez J."/>
            <person name="Henrissat B."/>
            <person name="Kuo A."/>
            <person name="Liang C."/>
            <person name="Lipzen A."/>
            <person name="Lutzoni F."/>
            <person name="Magnuson J."/>
            <person name="Mondo S."/>
            <person name="Nolan M."/>
            <person name="Ohm R."/>
            <person name="Pangilinan J."/>
            <person name="Park H.-J."/>
            <person name="Ramirez L."/>
            <person name="Alfaro M."/>
            <person name="Sun H."/>
            <person name="Tritt A."/>
            <person name="Yoshinaga Y."/>
            <person name="Zwiers L.-H."/>
            <person name="Turgeon B."/>
            <person name="Goodwin S."/>
            <person name="Spatafora J."/>
            <person name="Crous P."/>
            <person name="Grigoriev I."/>
        </authorList>
    </citation>
    <scope>NUCLEOTIDE SEQUENCE</scope>
    <source>
        <strain evidence="2">CBS 207.26</strain>
    </source>
</reference>
<feature type="compositionally biased region" description="Basic and acidic residues" evidence="1">
    <location>
        <begin position="20"/>
        <end position="29"/>
    </location>
</feature>
<evidence type="ECO:0000256" key="1">
    <source>
        <dbReference type="SAM" id="MobiDB-lite"/>
    </source>
</evidence>
<dbReference type="Proteomes" id="UP000800200">
    <property type="component" value="Unassembled WGS sequence"/>
</dbReference>
<dbReference type="GO" id="GO:0005737">
    <property type="term" value="C:cytoplasm"/>
    <property type="evidence" value="ECO:0007669"/>
    <property type="project" value="TreeGrafter"/>
</dbReference>
<organism evidence="2 3">
    <name type="scientific">Zopfia rhizophila CBS 207.26</name>
    <dbReference type="NCBI Taxonomy" id="1314779"/>
    <lineage>
        <taxon>Eukaryota</taxon>
        <taxon>Fungi</taxon>
        <taxon>Dikarya</taxon>
        <taxon>Ascomycota</taxon>
        <taxon>Pezizomycotina</taxon>
        <taxon>Dothideomycetes</taxon>
        <taxon>Dothideomycetes incertae sedis</taxon>
        <taxon>Zopfiaceae</taxon>
        <taxon>Zopfia</taxon>
    </lineage>
</organism>
<feature type="compositionally biased region" description="Pro residues" evidence="1">
    <location>
        <begin position="58"/>
        <end position="79"/>
    </location>
</feature>
<feature type="compositionally biased region" description="Low complexity" evidence="1">
    <location>
        <begin position="37"/>
        <end position="57"/>
    </location>
</feature>
<feature type="compositionally biased region" description="Low complexity" evidence="1">
    <location>
        <begin position="179"/>
        <end position="189"/>
    </location>
</feature>
<accession>A0A6A6DHB8</accession>
<evidence type="ECO:0000313" key="3">
    <source>
        <dbReference type="Proteomes" id="UP000800200"/>
    </source>
</evidence>
<evidence type="ECO:0000313" key="2">
    <source>
        <dbReference type="EMBL" id="KAF2178867.1"/>
    </source>
</evidence>
<dbReference type="Gene3D" id="1.10.1170.10">
    <property type="entry name" value="Inhibitor Of Apoptosis Protein (2mihbC-IAP-1), Chain A"/>
    <property type="match status" value="1"/>
</dbReference>
<dbReference type="EMBL" id="ML994672">
    <property type="protein sequence ID" value="KAF2178867.1"/>
    <property type="molecule type" value="Genomic_DNA"/>
</dbReference>
<keyword evidence="3" id="KW-1185">Reference proteome</keyword>
<dbReference type="PANTHER" id="PTHR10044">
    <property type="entry name" value="INHIBITOR OF APOPTOSIS"/>
    <property type="match status" value="1"/>
</dbReference>
<gene>
    <name evidence="2" type="ORF">K469DRAFT_695183</name>
</gene>
<dbReference type="SUPFAM" id="SSF57924">
    <property type="entry name" value="Inhibitor of apoptosis (IAP) repeat"/>
    <property type="match status" value="1"/>
</dbReference>
<dbReference type="CDD" id="cd00022">
    <property type="entry name" value="BIR"/>
    <property type="match status" value="1"/>
</dbReference>
<proteinExistence type="predicted"/>
<sequence>MGGKSRQGIPRTPPKTRSTTAEEKKKVSFADDPNPFSPLLSQPSSPSRSPTPTRSPASPRPLKSPSPSPPPSTSKPSSPPLTLASDFITISSRIDSYTNWPHQYLSPTKLAAAGFYHLNPDDYEEEDAVECAFCGMQSCEWDDFDLPIKELMREHEDNCPWPKLTADLYNHLPLITPPNTVTPRTPNKNHTLTIPHTPKKPPPSRIP</sequence>
<dbReference type="InterPro" id="IPR001370">
    <property type="entry name" value="BIR_rpt"/>
</dbReference>
<feature type="region of interest" description="Disordered" evidence="1">
    <location>
        <begin position="1"/>
        <end position="81"/>
    </location>
</feature>
<feature type="region of interest" description="Disordered" evidence="1">
    <location>
        <begin position="179"/>
        <end position="207"/>
    </location>
</feature>
<dbReference type="SMART" id="SM00238">
    <property type="entry name" value="BIR"/>
    <property type="match status" value="1"/>
</dbReference>
<dbReference type="PANTHER" id="PTHR10044:SF139">
    <property type="entry name" value="DEATH-ASSOCIATED INHIBITOR OF APOPTOSIS 2"/>
    <property type="match status" value="1"/>
</dbReference>
<dbReference type="OrthoDB" id="2196114at2759"/>
<dbReference type="Pfam" id="PF00653">
    <property type="entry name" value="BIR"/>
    <property type="match status" value="1"/>
</dbReference>
<evidence type="ECO:0008006" key="4">
    <source>
        <dbReference type="Google" id="ProtNLM"/>
    </source>
</evidence>
<dbReference type="GO" id="GO:0005634">
    <property type="term" value="C:nucleus"/>
    <property type="evidence" value="ECO:0007669"/>
    <property type="project" value="TreeGrafter"/>
</dbReference>
<dbReference type="AlphaFoldDB" id="A0A6A6DHB8"/>
<protein>
    <recommendedName>
        <fullName evidence="4">Inhibitor of apoptosis repeat-containing protein</fullName>
    </recommendedName>
</protein>
<dbReference type="PROSITE" id="PS50143">
    <property type="entry name" value="BIR_REPEAT_2"/>
    <property type="match status" value="1"/>
</dbReference>
<dbReference type="InterPro" id="IPR050784">
    <property type="entry name" value="IAP"/>
</dbReference>
<name>A0A6A6DHB8_9PEZI</name>